<dbReference type="EMBL" id="RBXA01000001">
    <property type="protein sequence ID" value="RKS94540.1"/>
    <property type="molecule type" value="Genomic_DNA"/>
</dbReference>
<reference evidence="1 2" key="1">
    <citation type="submission" date="2018-10" db="EMBL/GenBank/DDBJ databases">
        <title>Genomic Encyclopedia of Archaeal and Bacterial Type Strains, Phase II (KMG-II): from individual species to whole genera.</title>
        <authorList>
            <person name="Goeker M."/>
        </authorList>
    </citation>
    <scope>NUCLEOTIDE SEQUENCE [LARGE SCALE GENOMIC DNA]</scope>
    <source>
        <strain evidence="1 2">DSM 15094</strain>
    </source>
</reference>
<dbReference type="AlphaFoldDB" id="A0A495S4D1"/>
<name>A0A495S4D1_9FLAO</name>
<keyword evidence="2" id="KW-1185">Reference proteome</keyword>
<comment type="caution">
    <text evidence="1">The sequence shown here is derived from an EMBL/GenBank/DDBJ whole genome shotgun (WGS) entry which is preliminary data.</text>
</comment>
<evidence type="ECO:0000313" key="1">
    <source>
        <dbReference type="EMBL" id="RKS94540.1"/>
    </source>
</evidence>
<dbReference type="Proteomes" id="UP000280091">
    <property type="component" value="Unassembled WGS sequence"/>
</dbReference>
<proteinExistence type="predicted"/>
<sequence length="32" mass="3607">MHITASLLIKKKVIKIENNFKNGQFTANFSGN</sequence>
<evidence type="ECO:0000313" key="2">
    <source>
        <dbReference type="Proteomes" id="UP000280091"/>
    </source>
</evidence>
<accession>A0A495S4D1</accession>
<gene>
    <name evidence="1" type="ORF">BC952_0148</name>
</gene>
<protein>
    <submittedName>
        <fullName evidence="1">Uncharacterized protein</fullName>
    </submittedName>
</protein>
<organism evidence="1 2">
    <name type="scientific">Flavobacterium limicola</name>
    <dbReference type="NCBI Taxonomy" id="180441"/>
    <lineage>
        <taxon>Bacteria</taxon>
        <taxon>Pseudomonadati</taxon>
        <taxon>Bacteroidota</taxon>
        <taxon>Flavobacteriia</taxon>
        <taxon>Flavobacteriales</taxon>
        <taxon>Flavobacteriaceae</taxon>
        <taxon>Flavobacterium</taxon>
    </lineage>
</organism>